<keyword evidence="7" id="KW-1185">Reference proteome</keyword>
<proteinExistence type="predicted"/>
<evidence type="ECO:0000313" key="7">
    <source>
        <dbReference type="Proteomes" id="UP000253940"/>
    </source>
</evidence>
<dbReference type="Pfam" id="PF13361">
    <property type="entry name" value="UvrD_C"/>
    <property type="match status" value="1"/>
</dbReference>
<reference evidence="6 7" key="1">
    <citation type="submission" date="2018-07" db="EMBL/GenBank/DDBJ databases">
        <title>Genome sequencing of Moraxellaceae gen. HYN0046.</title>
        <authorList>
            <person name="Kim M."/>
            <person name="Yi H."/>
        </authorList>
    </citation>
    <scope>NUCLEOTIDE SEQUENCE [LARGE SCALE GENOMIC DNA]</scope>
    <source>
        <strain evidence="6 7">HYN0046</strain>
    </source>
</reference>
<dbReference type="GO" id="GO:0016787">
    <property type="term" value="F:hydrolase activity"/>
    <property type="evidence" value="ECO:0007669"/>
    <property type="project" value="UniProtKB-KW"/>
</dbReference>
<dbReference type="GO" id="GO:0043138">
    <property type="term" value="F:3'-5' DNA helicase activity"/>
    <property type="evidence" value="ECO:0007669"/>
    <property type="project" value="TreeGrafter"/>
</dbReference>
<accession>A0A345PAX8</accession>
<gene>
    <name evidence="6" type="ORF">HYN46_00905</name>
</gene>
<dbReference type="Pfam" id="PF13245">
    <property type="entry name" value="AAA_19"/>
    <property type="match status" value="1"/>
</dbReference>
<dbReference type="SUPFAM" id="SSF52540">
    <property type="entry name" value="P-loop containing nucleoside triphosphate hydrolases"/>
    <property type="match status" value="1"/>
</dbReference>
<dbReference type="InterPro" id="IPR014017">
    <property type="entry name" value="DNA_helicase_UvrD-like_C"/>
</dbReference>
<keyword evidence="2" id="KW-0378">Hydrolase</keyword>
<dbReference type="InterPro" id="IPR027417">
    <property type="entry name" value="P-loop_NTPase"/>
</dbReference>
<evidence type="ECO:0000259" key="5">
    <source>
        <dbReference type="Pfam" id="PF13361"/>
    </source>
</evidence>
<dbReference type="GO" id="GO:0031297">
    <property type="term" value="P:replication fork processing"/>
    <property type="evidence" value="ECO:0007669"/>
    <property type="project" value="TreeGrafter"/>
</dbReference>
<dbReference type="AlphaFoldDB" id="A0A345PAX8"/>
<keyword evidence="4" id="KW-0067">ATP-binding</keyword>
<dbReference type="OrthoDB" id="5318045at2"/>
<dbReference type="Gene3D" id="3.40.50.300">
    <property type="entry name" value="P-loop containing nucleotide triphosphate hydrolases"/>
    <property type="match status" value="2"/>
</dbReference>
<protein>
    <submittedName>
        <fullName evidence="6">ATP-dependent helicase</fullName>
    </submittedName>
</protein>
<dbReference type="PANTHER" id="PTHR11070">
    <property type="entry name" value="UVRD / RECB / PCRA DNA HELICASE FAMILY MEMBER"/>
    <property type="match status" value="1"/>
</dbReference>
<keyword evidence="3 6" id="KW-0347">Helicase</keyword>
<feature type="domain" description="UvrD-like helicase C-terminal" evidence="5">
    <location>
        <begin position="424"/>
        <end position="482"/>
    </location>
</feature>
<evidence type="ECO:0000256" key="4">
    <source>
        <dbReference type="ARBA" id="ARBA00022840"/>
    </source>
</evidence>
<dbReference type="EMBL" id="CP031222">
    <property type="protein sequence ID" value="AXI04437.1"/>
    <property type="molecule type" value="Genomic_DNA"/>
</dbReference>
<evidence type="ECO:0000256" key="3">
    <source>
        <dbReference type="ARBA" id="ARBA00022806"/>
    </source>
</evidence>
<dbReference type="GO" id="GO:0003677">
    <property type="term" value="F:DNA binding"/>
    <property type="evidence" value="ECO:0007669"/>
    <property type="project" value="InterPro"/>
</dbReference>
<dbReference type="InterPro" id="IPR000212">
    <property type="entry name" value="DNA_helicase_UvrD/REP"/>
</dbReference>
<evidence type="ECO:0000256" key="2">
    <source>
        <dbReference type="ARBA" id="ARBA00022801"/>
    </source>
</evidence>
<dbReference type="Proteomes" id="UP000253940">
    <property type="component" value="Chromosome"/>
</dbReference>
<dbReference type="RefSeq" id="WP_114900501.1">
    <property type="nucleotide sequence ID" value="NZ_CP031222.1"/>
</dbReference>
<dbReference type="PANTHER" id="PTHR11070:SF30">
    <property type="entry name" value="F-BOX DNA HELICASE 1"/>
    <property type="match status" value="1"/>
</dbReference>
<organism evidence="6 7">
    <name type="scientific">Aquirhabdus parva</name>
    <dbReference type="NCBI Taxonomy" id="2283318"/>
    <lineage>
        <taxon>Bacteria</taxon>
        <taxon>Pseudomonadati</taxon>
        <taxon>Pseudomonadota</taxon>
        <taxon>Gammaproteobacteria</taxon>
        <taxon>Moraxellales</taxon>
        <taxon>Moraxellaceae</taxon>
        <taxon>Aquirhabdus</taxon>
    </lineage>
</organism>
<dbReference type="GO" id="GO:0000724">
    <property type="term" value="P:double-strand break repair via homologous recombination"/>
    <property type="evidence" value="ECO:0007669"/>
    <property type="project" value="TreeGrafter"/>
</dbReference>
<evidence type="ECO:0000313" key="6">
    <source>
        <dbReference type="EMBL" id="AXI04437.1"/>
    </source>
</evidence>
<evidence type="ECO:0000256" key="1">
    <source>
        <dbReference type="ARBA" id="ARBA00022741"/>
    </source>
</evidence>
<name>A0A345PAX8_9GAMM</name>
<dbReference type="KEGG" id="mbah:HYN46_00905"/>
<dbReference type="GO" id="GO:0005524">
    <property type="term" value="F:ATP binding"/>
    <property type="evidence" value="ECO:0007669"/>
    <property type="project" value="UniProtKB-KW"/>
</dbReference>
<keyword evidence="1" id="KW-0547">Nucleotide-binding</keyword>
<sequence>MHTTQKTGQKAALATPEQSTAIEQAKSGQSFKIIAYAGSGKTTTLQLISQAIPQKKGIYLAFNKAIADHAKTRFHANVDCRTFHSMAFRHVNRAITDKLRLPRLSPSRLAEEYRLEPMKIRRMLGNRFEYFTLTPSRLGSFISNAVSRFCATNAQHPAPRHIELPEWLHPDDVESLRLYLFPHVEKRWRDSIDPRHQAGIGHDIYLKCWALSDPIIPVDYILFDEAQDSDPLMLGVLMKQKRAQVIYVGDAHQQIYAWRGAVNAMQQLPLTATRLTRSFRFGDAVADVANVFLRELKEQVPLEGEPSKQSKIDLSPRMSVKNAILCRTNARAMSLLLSGLVNGDKVALQADSERLLKFVDAAASLKAGRRVFDAPELAWFSSWQDVHEYCETNDGSDIKSLVKLVDDHGTDPLKKALLKITPIATADYVISTAHKAKGLEWHNVQLEDDYSYKINKNEAQIADEELRLLYVAATRAQTNLNVHHVLPLIGALRIKQNKEGTAPKMQAGMTPSYRANED</sequence>